<evidence type="ECO:0000256" key="1">
    <source>
        <dbReference type="SAM" id="SignalP"/>
    </source>
</evidence>
<dbReference type="AlphaFoldDB" id="A0A3S0PPQ9"/>
<reference evidence="2 3" key="1">
    <citation type="submission" date="2018-12" db="EMBL/GenBank/DDBJ databases">
        <title>Vibrio sp. isolated from China Sea.</title>
        <authorList>
            <person name="Li Y."/>
        </authorList>
    </citation>
    <scope>NUCLEOTIDE SEQUENCE [LARGE SCALE GENOMIC DNA]</scope>
    <source>
        <strain evidence="2 3">BEI207</strain>
    </source>
</reference>
<evidence type="ECO:0000313" key="2">
    <source>
        <dbReference type="EMBL" id="RTZ16831.1"/>
    </source>
</evidence>
<proteinExistence type="predicted"/>
<dbReference type="Proteomes" id="UP000268973">
    <property type="component" value="Unassembled WGS sequence"/>
</dbReference>
<name>A0A3S0PPQ9_9VIBR</name>
<sequence>MKKFIALSIAAACSSTAAVAQTPETGFGGEIGLGMSYFSNDGNFNTANENNLTSTQETLGAEAEINPELLGELNYTFGEEANHQVFVGTNNEEVIQGDIALEFGYRTQFADESSLSVSYLTSMINEETWKDPYLVNSKREITEISESGFAVEYANIAGSAFTVDTLYYTSDVEDEQSGQGQVPGDINTLKRSGSGFDLGLAYEVALTTDSVLIPRLTYGSYSADGDAFSNTSIGGELTYMKMVDNHAFGLQAYYNSVSFDGANVAFDDVTRSDGEYGVAALYEYEGFMGWEDVKFIGLAGYDAVTSNINFYEETEYQIGAALSYSF</sequence>
<dbReference type="EMBL" id="RXZH01000002">
    <property type="protein sequence ID" value="RTZ16831.1"/>
    <property type="molecule type" value="Genomic_DNA"/>
</dbReference>
<feature type="signal peptide" evidence="1">
    <location>
        <begin position="1"/>
        <end position="20"/>
    </location>
</feature>
<dbReference type="Pfam" id="PF11059">
    <property type="entry name" value="DUF2860"/>
    <property type="match status" value="1"/>
</dbReference>
<comment type="caution">
    <text evidence="2">The sequence shown here is derived from an EMBL/GenBank/DDBJ whole genome shotgun (WGS) entry which is preliminary data.</text>
</comment>
<accession>A0A3S0PPQ9</accession>
<keyword evidence="3" id="KW-1185">Reference proteome</keyword>
<dbReference type="InterPro" id="IPR016896">
    <property type="entry name" value="DUF2860"/>
</dbReference>
<gene>
    <name evidence="2" type="ORF">EJ063_08555</name>
</gene>
<dbReference type="OrthoDB" id="5868699at2"/>
<organism evidence="2 3">
    <name type="scientific">Vibrio aquaticus</name>
    <dbReference type="NCBI Taxonomy" id="2496559"/>
    <lineage>
        <taxon>Bacteria</taxon>
        <taxon>Pseudomonadati</taxon>
        <taxon>Pseudomonadota</taxon>
        <taxon>Gammaproteobacteria</taxon>
        <taxon>Vibrionales</taxon>
        <taxon>Vibrionaceae</taxon>
        <taxon>Vibrio</taxon>
    </lineage>
</organism>
<protein>
    <submittedName>
        <fullName evidence="2">DUF2860 domain-containing protein</fullName>
    </submittedName>
</protein>
<dbReference type="PIRSF" id="PIRSF028696">
    <property type="entry name" value="UCP028696"/>
    <property type="match status" value="1"/>
</dbReference>
<dbReference type="RefSeq" id="WP_126573853.1">
    <property type="nucleotide sequence ID" value="NZ_RXZH01000002.1"/>
</dbReference>
<evidence type="ECO:0000313" key="3">
    <source>
        <dbReference type="Proteomes" id="UP000268973"/>
    </source>
</evidence>
<keyword evidence="1" id="KW-0732">Signal</keyword>
<feature type="chain" id="PRO_5018573507" evidence="1">
    <location>
        <begin position="21"/>
        <end position="326"/>
    </location>
</feature>